<evidence type="ECO:0000313" key="1">
    <source>
        <dbReference type="EMBL" id="KXB02125.1"/>
    </source>
</evidence>
<organism evidence="1 2">
    <name type="scientific">candidate division MSBL1 archaeon SCGC-AAA261F17</name>
    <dbReference type="NCBI Taxonomy" id="1698274"/>
    <lineage>
        <taxon>Archaea</taxon>
        <taxon>Methanobacteriati</taxon>
        <taxon>Methanobacteriota</taxon>
        <taxon>candidate division MSBL1</taxon>
    </lineage>
</organism>
<gene>
    <name evidence="1" type="ORF">AKJ44_01345</name>
</gene>
<proteinExistence type="predicted"/>
<evidence type="ECO:0000313" key="2">
    <source>
        <dbReference type="Proteomes" id="UP000070035"/>
    </source>
</evidence>
<sequence length="73" mass="8037">MIFLETHAKLVLVILPEDAYAVRLLAIEKLARAIGQVGNVNPFSIPDIYPQKQSFFSLDEPQVEVAVLGLVST</sequence>
<dbReference type="EMBL" id="LHXY01000012">
    <property type="protein sequence ID" value="KXB02125.1"/>
    <property type="molecule type" value="Genomic_DNA"/>
</dbReference>
<keyword evidence="2" id="KW-1185">Reference proteome</keyword>
<dbReference type="Proteomes" id="UP000070035">
    <property type="component" value="Unassembled WGS sequence"/>
</dbReference>
<name>A0A133V6Q6_9EURY</name>
<dbReference type="AlphaFoldDB" id="A0A133V6Q6"/>
<reference evidence="1 2" key="1">
    <citation type="journal article" date="2016" name="Sci. Rep.">
        <title>Metabolic traits of an uncultured archaeal lineage -MSBL1- from brine pools of the Red Sea.</title>
        <authorList>
            <person name="Mwirichia R."/>
            <person name="Alam I."/>
            <person name="Rashid M."/>
            <person name="Vinu M."/>
            <person name="Ba-Alawi W."/>
            <person name="Anthony Kamau A."/>
            <person name="Kamanda Ngugi D."/>
            <person name="Goker M."/>
            <person name="Klenk H.P."/>
            <person name="Bajic V."/>
            <person name="Stingl U."/>
        </authorList>
    </citation>
    <scope>NUCLEOTIDE SEQUENCE [LARGE SCALE GENOMIC DNA]</scope>
    <source>
        <strain evidence="1">SCGC-AAA261F17</strain>
    </source>
</reference>
<accession>A0A133V6Q6</accession>
<protein>
    <submittedName>
        <fullName evidence="1">Uncharacterized protein</fullName>
    </submittedName>
</protein>
<comment type="caution">
    <text evidence="1">The sequence shown here is derived from an EMBL/GenBank/DDBJ whole genome shotgun (WGS) entry which is preliminary data.</text>
</comment>